<dbReference type="Pfam" id="PF00150">
    <property type="entry name" value="Cellulase"/>
    <property type="match status" value="1"/>
</dbReference>
<dbReference type="InterPro" id="IPR035992">
    <property type="entry name" value="Ricin_B-like_lectins"/>
</dbReference>
<dbReference type="EMBL" id="JAUHHV010000001">
    <property type="protein sequence ID" value="KAK1438175.1"/>
    <property type="molecule type" value="Genomic_DNA"/>
</dbReference>
<protein>
    <recommendedName>
        <fullName evidence="6">Glycoside hydrolase family 5 domain-containing protein</fullName>
    </recommendedName>
</protein>
<comment type="similarity">
    <text evidence="1 4">Belongs to the glycosyl hydrolase 5 (cellulase A) family.</text>
</comment>
<dbReference type="Gene3D" id="3.20.20.80">
    <property type="entry name" value="Glycosidases"/>
    <property type="match status" value="1"/>
</dbReference>
<keyword evidence="2 4" id="KW-0378">Hydrolase</keyword>
<sequence length="557" mass="61962">MSLNYLSSSLPFLLLITTVLHLHFTAALPLSTNSRWIVNSGGDGERVKLSCVNWVSHLDAVIAEGLSKQPVDVISKKIVDMGFNCVRLTYPLFLFTNDSVASVTVRQSLNKLGLIESIAGFQANNPAIIDLPVINAFQEVVASLDRNNVMMILDNQISKPGWCCSDFDGNGFFGDRYFDPEVWLKGLTKVATMFNNTANVVGMSLRNELRGPKQNVTIWYRYMQKGAEAVHAANPNVLVIFSGLSYDKDLSFIQTQPVSLTFSNKLVFEAHWYGFSNSEDWETGNANEVCGRVVDNIMSKSGFLLDKGYPLFISEWGVDQRGTNENDNRYLNCFTAWAADHDLDWALWTLAGSYYYRQGVVGMEEFYGVLNWDWCEPRNSSFLDKISPIQSPFQGPGLSNTRPHKIIFHPATGLCVQRQSFFQPLTLGPCTEAEGWNYTPQKILTIKGTYYCLQADGVGKKAKLGLICTDNSSKWEAISASKLHLSSKTNNGTVVCLDIDSENNIVTNSCRCLSNDNMCDPASQWFKIINSTMGVGTHQSYSRVDAILQSLEASLLG</sequence>
<dbReference type="GO" id="GO:0000272">
    <property type="term" value="P:polysaccharide catabolic process"/>
    <property type="evidence" value="ECO:0007669"/>
    <property type="project" value="InterPro"/>
</dbReference>
<gene>
    <name evidence="7" type="ORF">QVD17_03979</name>
</gene>
<reference evidence="7" key="1">
    <citation type="journal article" date="2023" name="bioRxiv">
        <title>Improved chromosome-level genome assembly for marigold (Tagetes erecta).</title>
        <authorList>
            <person name="Jiang F."/>
            <person name="Yuan L."/>
            <person name="Wang S."/>
            <person name="Wang H."/>
            <person name="Xu D."/>
            <person name="Wang A."/>
            <person name="Fan W."/>
        </authorList>
    </citation>
    <scope>NUCLEOTIDE SEQUENCE</scope>
    <source>
        <strain evidence="7">WSJ</strain>
        <tissue evidence="7">Leaf</tissue>
    </source>
</reference>
<feature type="domain" description="Glycoside hydrolase family 5" evidence="6">
    <location>
        <begin position="72"/>
        <end position="350"/>
    </location>
</feature>
<dbReference type="AlphaFoldDB" id="A0AAD8LIN7"/>
<evidence type="ECO:0000256" key="1">
    <source>
        <dbReference type="ARBA" id="ARBA00005641"/>
    </source>
</evidence>
<dbReference type="PANTHER" id="PTHR31263">
    <property type="entry name" value="CELLULASE FAMILY PROTEIN (AFU_ORTHOLOGUE AFUA_5G14560)"/>
    <property type="match status" value="1"/>
</dbReference>
<dbReference type="InterPro" id="IPR001547">
    <property type="entry name" value="Glyco_hydro_5"/>
</dbReference>
<keyword evidence="3 4" id="KW-0326">Glycosidase</keyword>
<keyword evidence="8" id="KW-1185">Reference proteome</keyword>
<dbReference type="PANTHER" id="PTHR31263:SF44">
    <property type="entry name" value="OS04G0481200 PROTEIN"/>
    <property type="match status" value="1"/>
</dbReference>
<comment type="caution">
    <text evidence="7">The sequence shown here is derived from an EMBL/GenBank/DDBJ whole genome shotgun (WGS) entry which is preliminary data.</text>
</comment>
<evidence type="ECO:0000256" key="4">
    <source>
        <dbReference type="RuleBase" id="RU361153"/>
    </source>
</evidence>
<dbReference type="SUPFAM" id="SSF51445">
    <property type="entry name" value="(Trans)glycosidases"/>
    <property type="match status" value="1"/>
</dbReference>
<dbReference type="InterPro" id="IPR017853">
    <property type="entry name" value="GH"/>
</dbReference>
<accession>A0AAD8LIN7</accession>
<evidence type="ECO:0000259" key="6">
    <source>
        <dbReference type="Pfam" id="PF00150"/>
    </source>
</evidence>
<evidence type="ECO:0000313" key="7">
    <source>
        <dbReference type="EMBL" id="KAK1438175.1"/>
    </source>
</evidence>
<evidence type="ECO:0000313" key="8">
    <source>
        <dbReference type="Proteomes" id="UP001229421"/>
    </source>
</evidence>
<dbReference type="SUPFAM" id="SSF50370">
    <property type="entry name" value="Ricin B-like lectins"/>
    <property type="match status" value="1"/>
</dbReference>
<proteinExistence type="inferred from homology"/>
<dbReference type="GO" id="GO:0004553">
    <property type="term" value="F:hydrolase activity, hydrolyzing O-glycosyl compounds"/>
    <property type="evidence" value="ECO:0007669"/>
    <property type="project" value="InterPro"/>
</dbReference>
<feature type="signal peptide" evidence="5">
    <location>
        <begin position="1"/>
        <end position="27"/>
    </location>
</feature>
<feature type="chain" id="PRO_5042287597" description="Glycoside hydrolase family 5 domain-containing protein" evidence="5">
    <location>
        <begin position="28"/>
        <end position="557"/>
    </location>
</feature>
<evidence type="ECO:0000256" key="2">
    <source>
        <dbReference type="ARBA" id="ARBA00022801"/>
    </source>
</evidence>
<organism evidence="7 8">
    <name type="scientific">Tagetes erecta</name>
    <name type="common">African marigold</name>
    <dbReference type="NCBI Taxonomy" id="13708"/>
    <lineage>
        <taxon>Eukaryota</taxon>
        <taxon>Viridiplantae</taxon>
        <taxon>Streptophyta</taxon>
        <taxon>Embryophyta</taxon>
        <taxon>Tracheophyta</taxon>
        <taxon>Spermatophyta</taxon>
        <taxon>Magnoliopsida</taxon>
        <taxon>eudicotyledons</taxon>
        <taxon>Gunneridae</taxon>
        <taxon>Pentapetalae</taxon>
        <taxon>asterids</taxon>
        <taxon>campanulids</taxon>
        <taxon>Asterales</taxon>
        <taxon>Asteraceae</taxon>
        <taxon>Asteroideae</taxon>
        <taxon>Heliantheae alliance</taxon>
        <taxon>Tageteae</taxon>
        <taxon>Tagetes</taxon>
    </lineage>
</organism>
<evidence type="ECO:0000256" key="3">
    <source>
        <dbReference type="ARBA" id="ARBA00023295"/>
    </source>
</evidence>
<keyword evidence="5" id="KW-0732">Signal</keyword>
<name>A0AAD8LIN7_TARER</name>
<dbReference type="Proteomes" id="UP001229421">
    <property type="component" value="Unassembled WGS sequence"/>
</dbReference>
<evidence type="ECO:0000256" key="5">
    <source>
        <dbReference type="SAM" id="SignalP"/>
    </source>
</evidence>